<dbReference type="InterPro" id="IPR009594">
    <property type="entry name" value="Tscrpt_reg_HTH_AraC_N"/>
</dbReference>
<name>A0A2I2MAQ5_9FLAO</name>
<gene>
    <name evidence="5" type="ORF">TNO010_260075</name>
</gene>
<evidence type="ECO:0000259" key="4">
    <source>
        <dbReference type="PROSITE" id="PS01124"/>
    </source>
</evidence>
<reference evidence="5 6" key="1">
    <citation type="submission" date="2017-11" db="EMBL/GenBank/DDBJ databases">
        <authorList>
            <person name="Duchaud E."/>
        </authorList>
    </citation>
    <scope>NUCLEOTIDE SEQUENCE [LARGE SCALE GENOMIC DNA]</scope>
    <source>
        <strain evidence="5 6">TNO010</strain>
    </source>
</reference>
<protein>
    <submittedName>
        <fullName evidence="5">AraC family transcriptional regulator</fullName>
    </submittedName>
</protein>
<dbReference type="InterPro" id="IPR018060">
    <property type="entry name" value="HTH_AraC"/>
</dbReference>
<dbReference type="GO" id="GO:0043565">
    <property type="term" value="F:sequence-specific DNA binding"/>
    <property type="evidence" value="ECO:0007669"/>
    <property type="project" value="InterPro"/>
</dbReference>
<evidence type="ECO:0000256" key="3">
    <source>
        <dbReference type="ARBA" id="ARBA00023163"/>
    </source>
</evidence>
<dbReference type="Pfam" id="PF06719">
    <property type="entry name" value="AraC_N"/>
    <property type="match status" value="1"/>
</dbReference>
<dbReference type="Proteomes" id="UP000490060">
    <property type="component" value="Unassembled WGS sequence"/>
</dbReference>
<dbReference type="SUPFAM" id="SSF46689">
    <property type="entry name" value="Homeodomain-like"/>
    <property type="match status" value="2"/>
</dbReference>
<evidence type="ECO:0000256" key="2">
    <source>
        <dbReference type="ARBA" id="ARBA00023125"/>
    </source>
</evidence>
<dbReference type="RefSeq" id="WP_172505456.1">
    <property type="nucleotide sequence ID" value="NZ_OENE01000019.1"/>
</dbReference>
<feature type="domain" description="HTH araC/xylS-type" evidence="4">
    <location>
        <begin position="201"/>
        <end position="301"/>
    </location>
</feature>
<evidence type="ECO:0000313" key="6">
    <source>
        <dbReference type="Proteomes" id="UP000490060"/>
    </source>
</evidence>
<dbReference type="Gene3D" id="1.10.10.60">
    <property type="entry name" value="Homeodomain-like"/>
    <property type="match status" value="2"/>
</dbReference>
<organism evidence="5 6">
    <name type="scientific">Tenacibaculum finnmarkense genomovar ulcerans</name>
    <dbReference type="NCBI Taxonomy" id="2781388"/>
    <lineage>
        <taxon>Bacteria</taxon>
        <taxon>Pseudomonadati</taxon>
        <taxon>Bacteroidota</taxon>
        <taxon>Flavobacteriia</taxon>
        <taxon>Flavobacteriales</taxon>
        <taxon>Flavobacteriaceae</taxon>
        <taxon>Tenacibaculum</taxon>
        <taxon>Tenacibaculum finnmarkense</taxon>
    </lineage>
</organism>
<dbReference type="PROSITE" id="PS01124">
    <property type="entry name" value="HTH_ARAC_FAMILY_2"/>
    <property type="match status" value="1"/>
</dbReference>
<keyword evidence="3" id="KW-0804">Transcription</keyword>
<dbReference type="AlphaFoldDB" id="A0A2I2MAQ5"/>
<dbReference type="PANTHER" id="PTHR43280">
    <property type="entry name" value="ARAC-FAMILY TRANSCRIPTIONAL REGULATOR"/>
    <property type="match status" value="1"/>
</dbReference>
<proteinExistence type="predicted"/>
<dbReference type="GO" id="GO:0003700">
    <property type="term" value="F:DNA-binding transcription factor activity"/>
    <property type="evidence" value="ECO:0007669"/>
    <property type="project" value="InterPro"/>
</dbReference>
<dbReference type="SMART" id="SM00342">
    <property type="entry name" value="HTH_ARAC"/>
    <property type="match status" value="1"/>
</dbReference>
<keyword evidence="2" id="KW-0238">DNA-binding</keyword>
<accession>A0A2I2MAQ5</accession>
<dbReference type="PANTHER" id="PTHR43280:SF28">
    <property type="entry name" value="HTH-TYPE TRANSCRIPTIONAL ACTIVATOR RHAS"/>
    <property type="match status" value="1"/>
</dbReference>
<dbReference type="InterPro" id="IPR009057">
    <property type="entry name" value="Homeodomain-like_sf"/>
</dbReference>
<sequence length="310" mass="35759">MKSLLQHLKTRELISFIENKTTYTSPYAELTIFKTDKITKNIFLDFDAPIIASIITGKAIMYFEKTMPFSFIHGETLIIPEENSVRIDFPEASELNPTVCLGLVIDPNKINDVISNFNETTVIKRENNNWDFKKKAAHLKNNIEIDILVKKITDTFIKDTKSKDALLNLMIQELIIRLLQSKARKLILRKVNDNFSDARISYAVKYIQDNLTKSNLTLDKVAEKACMSKSHFFKKFKSTLGITPVDYINSEKIKFAKKLIKKSPNQNISDIAYKAGFNNVTYFNRLFKKNELLTPQQFKISLSKITAYNY</sequence>
<evidence type="ECO:0000256" key="1">
    <source>
        <dbReference type="ARBA" id="ARBA00023015"/>
    </source>
</evidence>
<dbReference type="Pfam" id="PF12833">
    <property type="entry name" value="HTH_18"/>
    <property type="match status" value="1"/>
</dbReference>
<evidence type="ECO:0000313" key="5">
    <source>
        <dbReference type="EMBL" id="SOU89014.1"/>
    </source>
</evidence>
<keyword evidence="1" id="KW-0805">Transcription regulation</keyword>
<dbReference type="EMBL" id="OENE01000019">
    <property type="protein sequence ID" value="SOU89014.1"/>
    <property type="molecule type" value="Genomic_DNA"/>
</dbReference>